<keyword evidence="4 7" id="KW-0413">Isomerase</keyword>
<dbReference type="Proteomes" id="UP000595095">
    <property type="component" value="Chromosome"/>
</dbReference>
<evidence type="ECO:0000313" key="10">
    <source>
        <dbReference type="Proteomes" id="UP000595095"/>
    </source>
</evidence>
<evidence type="ECO:0000259" key="8">
    <source>
        <dbReference type="SMART" id="SM00922"/>
    </source>
</evidence>
<dbReference type="SUPFAM" id="SSF54826">
    <property type="entry name" value="Enolase N-terminal domain-like"/>
    <property type="match status" value="1"/>
</dbReference>
<protein>
    <recommendedName>
        <fullName evidence="7">Dipeptide epimerase</fullName>
        <ecNumber evidence="7">5.1.1.-</ecNumber>
    </recommendedName>
</protein>
<sequence>MSLTLEASHERLPLAREFRISRGAKTHADVIVVQLRWQGVTGRGEAVPYARYGETIEAALSELNQLAPQLTHIDDHARLPQLMRAGAARNALDCAFWDLIANHRQTPVSTLTGLTPPTQCLTAQTVSVGPVEQMQQEALSLGQAGLIKIKLDPQDVVAKIRAIHQVCPDSQFIVDANEGWSMELLKEVAPQLKALNVALIEQPLPVSDDAALEGYECPVPLCADESCHTSDNLSTLKKRYQAVNIKLDKTGGLTEAISLYNSAKALDFKIMVGCMVASSLAMAPAFLLCSGVDFVDLDGPVLIKSDRPDGFEIHHGVMRPSTRLLWGTGITNHTP</sequence>
<dbReference type="Pfam" id="PF13378">
    <property type="entry name" value="MR_MLE_C"/>
    <property type="match status" value="1"/>
</dbReference>
<feature type="active site" description="Proton acceptor; specific for (R)-substrate epimerization" evidence="5">
    <location>
        <position position="150"/>
    </location>
</feature>
<dbReference type="InterPro" id="IPR036849">
    <property type="entry name" value="Enolase-like_C_sf"/>
</dbReference>
<comment type="cofactor">
    <cofactor evidence="6 7">
        <name>Mg(2+)</name>
        <dbReference type="ChEBI" id="CHEBI:18420"/>
    </cofactor>
    <text evidence="6 7">Binds 1 Mg(2+) ion per subunit.</text>
</comment>
<proteinExistence type="inferred from homology"/>
<dbReference type="InterPro" id="IPR034603">
    <property type="entry name" value="Dipeptide_epimerase"/>
</dbReference>
<keyword evidence="2 6" id="KW-0479">Metal-binding</keyword>
<gene>
    <name evidence="9" type="ORF">IT774_14130</name>
</gene>
<dbReference type="EC" id="5.1.1.-" evidence="7"/>
<dbReference type="InterPro" id="IPR018110">
    <property type="entry name" value="Mandel_Rmase/mucon_lact_enz_CS"/>
</dbReference>
<dbReference type="EMBL" id="CP064795">
    <property type="protein sequence ID" value="QPG05240.1"/>
    <property type="molecule type" value="Genomic_DNA"/>
</dbReference>
<dbReference type="NCBIfam" id="NF042940">
    <property type="entry name" value="racemase_DgcA"/>
    <property type="match status" value="1"/>
</dbReference>
<accession>A0A7S9HCJ5</accession>
<evidence type="ECO:0000256" key="4">
    <source>
        <dbReference type="ARBA" id="ARBA00023235"/>
    </source>
</evidence>
<name>A0A7S9HCJ5_9ALTE</name>
<dbReference type="SUPFAM" id="SSF51604">
    <property type="entry name" value="Enolase C-terminal domain-like"/>
    <property type="match status" value="1"/>
</dbReference>
<feature type="binding site" evidence="6">
    <location>
        <position position="201"/>
    </location>
    <ligand>
        <name>Mg(2+)</name>
        <dbReference type="ChEBI" id="CHEBI:18420"/>
    </ligand>
</feature>
<evidence type="ECO:0000256" key="6">
    <source>
        <dbReference type="PIRSR" id="PIRSR634603-3"/>
    </source>
</evidence>
<dbReference type="Pfam" id="PF02746">
    <property type="entry name" value="MR_MLE_N"/>
    <property type="match status" value="1"/>
</dbReference>
<evidence type="ECO:0000256" key="1">
    <source>
        <dbReference type="ARBA" id="ARBA00008031"/>
    </source>
</evidence>
<evidence type="ECO:0000256" key="3">
    <source>
        <dbReference type="ARBA" id="ARBA00022842"/>
    </source>
</evidence>
<feature type="domain" description="Mandelate racemase/muconate lactonizing enzyme C-terminal" evidence="8">
    <location>
        <begin position="131"/>
        <end position="222"/>
    </location>
</feature>
<dbReference type="SFLD" id="SFLDF00010">
    <property type="entry name" value="dipeptide_epimerase"/>
    <property type="match status" value="1"/>
</dbReference>
<dbReference type="KEGG" id="smaa:IT774_14130"/>
<dbReference type="GO" id="GO:0016855">
    <property type="term" value="F:racemase and epimerase activity, acting on amino acids and derivatives"/>
    <property type="evidence" value="ECO:0007669"/>
    <property type="project" value="UniProtKB-UniRule"/>
</dbReference>
<dbReference type="CDD" id="cd03319">
    <property type="entry name" value="L-Ala-DL-Glu_epimerase"/>
    <property type="match status" value="1"/>
</dbReference>
<feature type="binding site" evidence="6">
    <location>
        <position position="224"/>
    </location>
    <ligand>
        <name>Mg(2+)</name>
        <dbReference type="ChEBI" id="CHEBI:18420"/>
    </ligand>
</feature>
<dbReference type="PANTHER" id="PTHR48080">
    <property type="entry name" value="D-GALACTONATE DEHYDRATASE-RELATED"/>
    <property type="match status" value="1"/>
</dbReference>
<feature type="binding site" evidence="6">
    <location>
        <position position="175"/>
    </location>
    <ligand>
        <name>Mg(2+)</name>
        <dbReference type="ChEBI" id="CHEBI:18420"/>
    </ligand>
</feature>
<dbReference type="PANTHER" id="PTHR48080:SF3">
    <property type="entry name" value="ENOLASE SUPERFAMILY MEMBER DDB_G0284701"/>
    <property type="match status" value="1"/>
</dbReference>
<dbReference type="PROSITE" id="PS00909">
    <property type="entry name" value="MR_MLE_2"/>
    <property type="match status" value="1"/>
</dbReference>
<evidence type="ECO:0000313" key="9">
    <source>
        <dbReference type="EMBL" id="QPG05240.1"/>
    </source>
</evidence>
<keyword evidence="10" id="KW-1185">Reference proteome</keyword>
<comment type="similarity">
    <text evidence="1 7">Belongs to the mandelate racemase/muconate lactonizing enzyme family.</text>
</comment>
<dbReference type="AlphaFoldDB" id="A0A7S9HCJ5"/>
<dbReference type="SFLD" id="SFLDG00180">
    <property type="entry name" value="muconate_cycloisomerase"/>
    <property type="match status" value="1"/>
</dbReference>
<dbReference type="GO" id="GO:0046872">
    <property type="term" value="F:metal ion binding"/>
    <property type="evidence" value="ECO:0007669"/>
    <property type="project" value="UniProtKB-KW"/>
</dbReference>
<reference evidence="9 10" key="1">
    <citation type="submission" date="2020-11" db="EMBL/GenBank/DDBJ databases">
        <title>Complete genome sequence for Salinimonas sp. strain G2-b.</title>
        <authorList>
            <person name="Park S.-J."/>
        </authorList>
    </citation>
    <scope>NUCLEOTIDE SEQUENCE [LARGE SCALE GENOMIC DNA]</scope>
    <source>
        <strain evidence="9 10">G2-b</strain>
    </source>
</reference>
<dbReference type="Gene3D" id="3.20.20.120">
    <property type="entry name" value="Enolase-like C-terminal domain"/>
    <property type="match status" value="1"/>
</dbReference>
<evidence type="ECO:0000256" key="5">
    <source>
        <dbReference type="PIRSR" id="PIRSR634603-1"/>
    </source>
</evidence>
<dbReference type="InterPro" id="IPR013342">
    <property type="entry name" value="Mandelate_racemase_C"/>
</dbReference>
<dbReference type="InterPro" id="IPR013341">
    <property type="entry name" value="Mandelate_racemase_N_dom"/>
</dbReference>
<dbReference type="GO" id="GO:0009063">
    <property type="term" value="P:amino acid catabolic process"/>
    <property type="evidence" value="ECO:0007669"/>
    <property type="project" value="InterPro"/>
</dbReference>
<dbReference type="InterPro" id="IPR034593">
    <property type="entry name" value="DgoD-like"/>
</dbReference>
<dbReference type="InterPro" id="IPR029065">
    <property type="entry name" value="Enolase_C-like"/>
</dbReference>
<dbReference type="Gene3D" id="3.30.390.10">
    <property type="entry name" value="Enolase-like, N-terminal domain"/>
    <property type="match status" value="1"/>
</dbReference>
<organism evidence="9 10">
    <name type="scientific">Salinimonas marina</name>
    <dbReference type="NCBI Taxonomy" id="2785918"/>
    <lineage>
        <taxon>Bacteria</taxon>
        <taxon>Pseudomonadati</taxon>
        <taxon>Pseudomonadota</taxon>
        <taxon>Gammaproteobacteria</taxon>
        <taxon>Alteromonadales</taxon>
        <taxon>Alteromonadaceae</taxon>
        <taxon>Alteromonas/Salinimonas group</taxon>
        <taxon>Salinimonas</taxon>
    </lineage>
</organism>
<dbReference type="SMART" id="SM00922">
    <property type="entry name" value="MR_MLE"/>
    <property type="match status" value="1"/>
</dbReference>
<dbReference type="SFLD" id="SFLDS00001">
    <property type="entry name" value="Enolase"/>
    <property type="match status" value="1"/>
</dbReference>
<keyword evidence="3 6" id="KW-0460">Magnesium</keyword>
<feature type="active site" description="Proton acceptor; specific for (S)-substrate epimerization" evidence="5">
    <location>
        <position position="246"/>
    </location>
</feature>
<evidence type="ECO:0000256" key="2">
    <source>
        <dbReference type="ARBA" id="ARBA00022723"/>
    </source>
</evidence>
<evidence type="ECO:0000256" key="7">
    <source>
        <dbReference type="RuleBase" id="RU366006"/>
    </source>
</evidence>
<dbReference type="RefSeq" id="WP_195810331.1">
    <property type="nucleotide sequence ID" value="NZ_CP064795.1"/>
</dbReference>
<dbReference type="InterPro" id="IPR029017">
    <property type="entry name" value="Enolase-like_N"/>
</dbReference>